<sequence>MRDCNPAEGLTDQEEQTFPMAENQLSRPAGGVCHLYVRHTENYTLAANELITRATIELTVAMGLYILWAPEGTSVTVESLCARWREGRTLIRRALRELEEIGFLERRVEQGPGGRLTTRTIIHHLPRDLAFPSDSTTPAA</sequence>
<name>A0A7W3Y4C6_9ACTN</name>
<evidence type="ECO:0000313" key="2">
    <source>
        <dbReference type="Proteomes" id="UP000538929"/>
    </source>
</evidence>
<feature type="non-terminal residue" evidence="1">
    <location>
        <position position="140"/>
    </location>
</feature>
<evidence type="ECO:0000313" key="1">
    <source>
        <dbReference type="EMBL" id="MBB0247376.1"/>
    </source>
</evidence>
<gene>
    <name evidence="1" type="ORF">FNQ90_25445</name>
</gene>
<dbReference type="Proteomes" id="UP000538929">
    <property type="component" value="Unassembled WGS sequence"/>
</dbReference>
<dbReference type="EMBL" id="VKHT01001660">
    <property type="protein sequence ID" value="MBB0247376.1"/>
    <property type="molecule type" value="Genomic_DNA"/>
</dbReference>
<organism evidence="1 2">
    <name type="scientific">Streptomyces alkaliphilus</name>
    <dbReference type="NCBI Taxonomy" id="1472722"/>
    <lineage>
        <taxon>Bacteria</taxon>
        <taxon>Bacillati</taxon>
        <taxon>Actinomycetota</taxon>
        <taxon>Actinomycetes</taxon>
        <taxon>Kitasatosporales</taxon>
        <taxon>Streptomycetaceae</taxon>
        <taxon>Streptomyces</taxon>
    </lineage>
</organism>
<dbReference type="SUPFAM" id="SSF46785">
    <property type="entry name" value="Winged helix' DNA-binding domain"/>
    <property type="match status" value="1"/>
</dbReference>
<dbReference type="AlphaFoldDB" id="A0A7W3Y4C6"/>
<keyword evidence="2" id="KW-1185">Reference proteome</keyword>
<dbReference type="InterPro" id="IPR036390">
    <property type="entry name" value="WH_DNA-bd_sf"/>
</dbReference>
<accession>A0A7W3Y4C6</accession>
<protein>
    <recommendedName>
        <fullName evidence="3">Helix-turn-helix domain-containing protein</fullName>
    </recommendedName>
</protein>
<evidence type="ECO:0008006" key="3">
    <source>
        <dbReference type="Google" id="ProtNLM"/>
    </source>
</evidence>
<comment type="caution">
    <text evidence="1">The sequence shown here is derived from an EMBL/GenBank/DDBJ whole genome shotgun (WGS) entry which is preliminary data.</text>
</comment>
<reference evidence="2" key="1">
    <citation type="submission" date="2019-10" db="EMBL/GenBank/DDBJ databases">
        <title>Streptomyces sp. nov., a novel actinobacterium isolated from alkaline environment.</title>
        <authorList>
            <person name="Golinska P."/>
        </authorList>
    </citation>
    <scope>NUCLEOTIDE SEQUENCE [LARGE SCALE GENOMIC DNA]</scope>
    <source>
        <strain evidence="2">DSM 42118</strain>
    </source>
</reference>
<proteinExistence type="predicted"/>